<dbReference type="GO" id="GO:0003677">
    <property type="term" value="F:DNA binding"/>
    <property type="evidence" value="ECO:0007669"/>
    <property type="project" value="InterPro"/>
</dbReference>
<dbReference type="GO" id="GO:0016075">
    <property type="term" value="P:rRNA catabolic process"/>
    <property type="evidence" value="ECO:0007669"/>
    <property type="project" value="TreeGrafter"/>
</dbReference>
<sequence length="114" mass="12888">MKFTRGGVYLARLDPAKGAETGKLRPVVLLTDQDLLDVKPPHIFICPLSSRSEQAYQALHVKLSARDNLHAESYALAEHCRSISIRRIQPERLAKLDPDEIKQIIHKLQRLIGV</sequence>
<reference evidence="1" key="1">
    <citation type="submission" date="2018-06" db="EMBL/GenBank/DDBJ databases">
        <authorList>
            <person name="Zhirakovskaya E."/>
        </authorList>
    </citation>
    <scope>NUCLEOTIDE SEQUENCE</scope>
</reference>
<gene>
    <name evidence="1" type="ORF">MNBD_GAMMA24-622</name>
</gene>
<dbReference type="GO" id="GO:0004521">
    <property type="term" value="F:RNA endonuclease activity"/>
    <property type="evidence" value="ECO:0007669"/>
    <property type="project" value="TreeGrafter"/>
</dbReference>
<organism evidence="1">
    <name type="scientific">hydrothermal vent metagenome</name>
    <dbReference type="NCBI Taxonomy" id="652676"/>
    <lineage>
        <taxon>unclassified sequences</taxon>
        <taxon>metagenomes</taxon>
        <taxon>ecological metagenomes</taxon>
    </lineage>
</organism>
<dbReference type="AlphaFoldDB" id="A0A3B1CAH3"/>
<dbReference type="GO" id="GO:0006402">
    <property type="term" value="P:mRNA catabolic process"/>
    <property type="evidence" value="ECO:0007669"/>
    <property type="project" value="TreeGrafter"/>
</dbReference>
<dbReference type="PANTHER" id="PTHR33988">
    <property type="entry name" value="ENDORIBONUCLEASE MAZF-RELATED"/>
    <property type="match status" value="1"/>
</dbReference>
<name>A0A3B1CAH3_9ZZZZ</name>
<accession>A0A3B1CAH3</accession>
<dbReference type="Gene3D" id="2.30.30.110">
    <property type="match status" value="1"/>
</dbReference>
<dbReference type="InterPro" id="IPR003477">
    <property type="entry name" value="PemK-like"/>
</dbReference>
<proteinExistence type="predicted"/>
<protein>
    <submittedName>
        <fullName evidence="1">Programmed cell death toxin YdcE</fullName>
    </submittedName>
</protein>
<dbReference type="EMBL" id="UOFZ01000140">
    <property type="protein sequence ID" value="VAX13847.1"/>
    <property type="molecule type" value="Genomic_DNA"/>
</dbReference>
<dbReference type="InterPro" id="IPR011067">
    <property type="entry name" value="Plasmid_toxin/cell-grow_inhib"/>
</dbReference>
<dbReference type="Pfam" id="PF02452">
    <property type="entry name" value="PemK_toxin"/>
    <property type="match status" value="1"/>
</dbReference>
<dbReference type="SUPFAM" id="SSF50118">
    <property type="entry name" value="Cell growth inhibitor/plasmid maintenance toxic component"/>
    <property type="match status" value="1"/>
</dbReference>
<evidence type="ECO:0000313" key="1">
    <source>
        <dbReference type="EMBL" id="VAX13847.1"/>
    </source>
</evidence>